<feature type="transmembrane region" description="Helical" evidence="5">
    <location>
        <begin position="48"/>
        <end position="74"/>
    </location>
</feature>
<dbReference type="EMBL" id="CP003879">
    <property type="protein sequence ID" value="AFU70202.1"/>
    <property type="molecule type" value="Genomic_DNA"/>
</dbReference>
<protein>
    <submittedName>
        <fullName evidence="7">DoxX superfamily protein</fullName>
    </submittedName>
</protein>
<dbReference type="Proteomes" id="UP000008514">
    <property type="component" value="Chromosome"/>
</dbReference>
<dbReference type="GO" id="GO:0016020">
    <property type="term" value="C:membrane"/>
    <property type="evidence" value="ECO:0007669"/>
    <property type="project" value="UniProtKB-SubCell"/>
</dbReference>
<dbReference type="Pfam" id="PF07291">
    <property type="entry name" value="MauE"/>
    <property type="match status" value="1"/>
</dbReference>
<feature type="domain" description="Methylamine utilisation protein MauE" evidence="6">
    <location>
        <begin position="1"/>
        <end position="135"/>
    </location>
</feature>
<feature type="transmembrane region" description="Helical" evidence="5">
    <location>
        <begin position="81"/>
        <end position="100"/>
    </location>
</feature>
<comment type="subcellular location">
    <subcellularLocation>
        <location evidence="1">Membrane</location>
        <topology evidence="1">Multi-pass membrane protein</topology>
    </subcellularLocation>
</comment>
<dbReference type="OrthoDB" id="648842at2"/>
<evidence type="ECO:0000256" key="5">
    <source>
        <dbReference type="SAM" id="Phobius"/>
    </source>
</evidence>
<dbReference type="HOGENOM" id="CLU_041394_0_0_10"/>
<reference evidence="7" key="2">
    <citation type="submission" date="2012-09" db="EMBL/GenBank/DDBJ databases">
        <title>The complete sequence of Psychroflexus torquis an extreme psychrophile from sea-ice that is stimulated by light.</title>
        <authorList>
            <person name="Feng S."/>
            <person name="Powell S.M."/>
            <person name="Bowman J.P."/>
        </authorList>
    </citation>
    <scope>NUCLEOTIDE SEQUENCE [LARGE SCALE GENOMIC DNA]</scope>
    <source>
        <strain evidence="7">ATCC 700755</strain>
    </source>
</reference>
<feature type="transmembrane region" description="Helical" evidence="5">
    <location>
        <begin position="120"/>
        <end position="137"/>
    </location>
</feature>
<evidence type="ECO:0000259" key="6">
    <source>
        <dbReference type="Pfam" id="PF07291"/>
    </source>
</evidence>
<feature type="transmembrane region" description="Helical" evidence="5">
    <location>
        <begin position="149"/>
        <end position="169"/>
    </location>
</feature>
<evidence type="ECO:0000256" key="2">
    <source>
        <dbReference type="ARBA" id="ARBA00022692"/>
    </source>
</evidence>
<dbReference type="GO" id="GO:0030416">
    <property type="term" value="P:methylamine metabolic process"/>
    <property type="evidence" value="ECO:0007669"/>
    <property type="project" value="InterPro"/>
</dbReference>
<keyword evidence="4 5" id="KW-0472">Membrane</keyword>
<sequence length="362" mass="40909">MRYLVGLSRILVGVLFIFSGFVKLNDPIGFSYKLQEYFGEGVLNLEFLVPYALVIAIFIVIYELLLGVTLLIGYAPKFTKWSLLLMIIFFTFLTFYSAYFNKVTDCGCFGDAIPLTPWQSFGKDVILFILILILFLNDSYLKPLFNKASLKWVVFATAIACLYFAYHVLMHLPALDFRAYSKGTNIPEAMSFPDDAQEAVYEYQWTFEENSVSKVYTTNGSYPNVPGEFITVTTELITEGYLPPIHDFSVMKNGEDFTESLMEEDKLLIIVAYNLSKTELQGWAQIKSALSKAKAENYKIIGLTASGPSAISKFKSEYALDFDFYFADETAIKTIIRASPGLVNIEKGTIVDKLSWNDADDF</sequence>
<evidence type="ECO:0000256" key="1">
    <source>
        <dbReference type="ARBA" id="ARBA00004141"/>
    </source>
</evidence>
<dbReference type="InterPro" id="IPR009908">
    <property type="entry name" value="Methylamine_util_MauE"/>
</dbReference>
<dbReference type="STRING" id="313595.P700755_003603"/>
<evidence type="ECO:0000313" key="8">
    <source>
        <dbReference type="Proteomes" id="UP000008514"/>
    </source>
</evidence>
<gene>
    <name evidence="7" type="ordered locus">P700755_003603</name>
</gene>
<dbReference type="AlphaFoldDB" id="K4II23"/>
<keyword evidence="8" id="KW-1185">Reference proteome</keyword>
<keyword evidence="2 5" id="KW-0812">Transmembrane</keyword>
<evidence type="ECO:0000313" key="7">
    <source>
        <dbReference type="EMBL" id="AFU70202.1"/>
    </source>
</evidence>
<dbReference type="KEGG" id="ptq:P700755_003603"/>
<keyword evidence="3 5" id="KW-1133">Transmembrane helix</keyword>
<dbReference type="eggNOG" id="COG2259">
    <property type="taxonomic scope" value="Bacteria"/>
</dbReference>
<name>K4II23_PSYTT</name>
<dbReference type="NCBIfam" id="NF045576">
    <property type="entry name" value="BT_3928_fam"/>
    <property type="match status" value="1"/>
</dbReference>
<organism evidence="7 8">
    <name type="scientific">Psychroflexus torquis (strain ATCC 700755 / CIP 106069 / ACAM 623)</name>
    <dbReference type="NCBI Taxonomy" id="313595"/>
    <lineage>
        <taxon>Bacteria</taxon>
        <taxon>Pseudomonadati</taxon>
        <taxon>Bacteroidota</taxon>
        <taxon>Flavobacteriia</taxon>
        <taxon>Flavobacteriales</taxon>
        <taxon>Flavobacteriaceae</taxon>
        <taxon>Psychroflexus</taxon>
    </lineage>
</organism>
<proteinExistence type="predicted"/>
<evidence type="ECO:0000256" key="3">
    <source>
        <dbReference type="ARBA" id="ARBA00022989"/>
    </source>
</evidence>
<reference evidence="7" key="1">
    <citation type="submission" date="2006-03" db="EMBL/GenBank/DDBJ databases">
        <authorList>
            <person name="Bowman J."/>
            <person name="Ferriera S."/>
            <person name="Johnson J."/>
            <person name="Kravitz S."/>
            <person name="Halpern A."/>
            <person name="Remington K."/>
            <person name="Beeson K."/>
            <person name="Tran B."/>
            <person name="Rogers Y.-H."/>
            <person name="Friedman R."/>
            <person name="Venter J.C."/>
        </authorList>
    </citation>
    <scope>NUCLEOTIDE SEQUENCE [LARGE SCALE GENOMIC DNA]</scope>
    <source>
        <strain evidence="7">ATCC 700755</strain>
    </source>
</reference>
<evidence type="ECO:0000256" key="4">
    <source>
        <dbReference type="ARBA" id="ARBA00023136"/>
    </source>
</evidence>
<accession>K4II23</accession>
<dbReference type="RefSeq" id="WP_015025748.1">
    <property type="nucleotide sequence ID" value="NC_018721.1"/>
</dbReference>